<evidence type="ECO:0000256" key="5">
    <source>
        <dbReference type="ARBA" id="ARBA00023136"/>
    </source>
</evidence>
<proteinExistence type="predicted"/>
<keyword evidence="3 6" id="KW-0812">Transmembrane</keyword>
<reference evidence="7" key="1">
    <citation type="journal article" date="2014" name="Int. J. Syst. Evol. Microbiol.">
        <title>Complete genome sequence of Corynebacterium casei LMG S-19264T (=DSM 44701T), isolated from a smear-ripened cheese.</title>
        <authorList>
            <consortium name="US DOE Joint Genome Institute (JGI-PGF)"/>
            <person name="Walter F."/>
            <person name="Albersmeier A."/>
            <person name="Kalinowski J."/>
            <person name="Ruckert C."/>
        </authorList>
    </citation>
    <scope>NUCLEOTIDE SEQUENCE</scope>
    <source>
        <strain evidence="7">CGMCC 1.15371</strain>
    </source>
</reference>
<feature type="transmembrane region" description="Helical" evidence="6">
    <location>
        <begin position="62"/>
        <end position="83"/>
    </location>
</feature>
<dbReference type="GO" id="GO:0005886">
    <property type="term" value="C:plasma membrane"/>
    <property type="evidence" value="ECO:0007669"/>
    <property type="project" value="UniProtKB-SubCell"/>
</dbReference>
<accession>A0A8J2VKF3</accession>
<evidence type="ECO:0000313" key="7">
    <source>
        <dbReference type="EMBL" id="GGE29432.1"/>
    </source>
</evidence>
<gene>
    <name evidence="7" type="ORF">GCM10011391_04980</name>
</gene>
<keyword evidence="5 6" id="KW-0472">Membrane</keyword>
<evidence type="ECO:0000256" key="3">
    <source>
        <dbReference type="ARBA" id="ARBA00022692"/>
    </source>
</evidence>
<evidence type="ECO:0000256" key="2">
    <source>
        <dbReference type="ARBA" id="ARBA00022475"/>
    </source>
</evidence>
<reference evidence="7" key="2">
    <citation type="submission" date="2020-09" db="EMBL/GenBank/DDBJ databases">
        <authorList>
            <person name="Sun Q."/>
            <person name="Zhou Y."/>
        </authorList>
    </citation>
    <scope>NUCLEOTIDE SEQUENCE</scope>
    <source>
        <strain evidence="7">CGMCC 1.15371</strain>
    </source>
</reference>
<comment type="subcellular location">
    <subcellularLocation>
        <location evidence="1">Cell membrane</location>
        <topology evidence="1">Multi-pass membrane protein</topology>
    </subcellularLocation>
</comment>
<feature type="transmembrane region" description="Helical" evidence="6">
    <location>
        <begin position="89"/>
        <end position="114"/>
    </location>
</feature>
<dbReference type="Pfam" id="PF03788">
    <property type="entry name" value="LrgA"/>
    <property type="match status" value="1"/>
</dbReference>
<evidence type="ECO:0000256" key="4">
    <source>
        <dbReference type="ARBA" id="ARBA00022989"/>
    </source>
</evidence>
<protein>
    <submittedName>
        <fullName evidence="7">Membrane protein</fullName>
    </submittedName>
</protein>
<dbReference type="InterPro" id="IPR005538">
    <property type="entry name" value="LrgA/CidA"/>
</dbReference>
<organism evidence="7 8">
    <name type="scientific">Pullulanibacillus camelliae</name>
    <dbReference type="NCBI Taxonomy" id="1707096"/>
    <lineage>
        <taxon>Bacteria</taxon>
        <taxon>Bacillati</taxon>
        <taxon>Bacillota</taxon>
        <taxon>Bacilli</taxon>
        <taxon>Bacillales</taxon>
        <taxon>Sporolactobacillaceae</taxon>
        <taxon>Pullulanibacillus</taxon>
    </lineage>
</organism>
<dbReference type="RefSeq" id="WP_188688516.1">
    <property type="nucleotide sequence ID" value="NZ_BMIR01000001.1"/>
</dbReference>
<dbReference type="AlphaFoldDB" id="A0A8J2VKF3"/>
<keyword evidence="8" id="KW-1185">Reference proteome</keyword>
<comment type="caution">
    <text evidence="7">The sequence shown here is derived from an EMBL/GenBank/DDBJ whole genome shotgun (WGS) entry which is preliminary data.</text>
</comment>
<evidence type="ECO:0000256" key="1">
    <source>
        <dbReference type="ARBA" id="ARBA00004651"/>
    </source>
</evidence>
<dbReference type="EMBL" id="BMIR01000001">
    <property type="protein sequence ID" value="GGE29432.1"/>
    <property type="molecule type" value="Genomic_DNA"/>
</dbReference>
<sequence>MTLLKLFIQIVGLCCLYEIGNALQRTLSIPIPGSIIGMILLFLLLLSGIVKKQWLGTGAHFLIRYLSLLLAPSVIGVMQYEGFLLHQGLLIILMILLNTVLIMGGSGWLSQLLIRHLERKSTKEEEAQ</sequence>
<keyword evidence="4 6" id="KW-1133">Transmembrane helix</keyword>
<dbReference type="PANTHER" id="PTHR33931:SF2">
    <property type="entry name" value="HOLIN-LIKE PROTEIN CIDA"/>
    <property type="match status" value="1"/>
</dbReference>
<keyword evidence="2" id="KW-1003">Cell membrane</keyword>
<name>A0A8J2VKF3_9BACL</name>
<dbReference type="Proteomes" id="UP000628775">
    <property type="component" value="Unassembled WGS sequence"/>
</dbReference>
<dbReference type="PANTHER" id="PTHR33931">
    <property type="entry name" value="HOLIN-LIKE PROTEIN CIDA-RELATED"/>
    <property type="match status" value="1"/>
</dbReference>
<evidence type="ECO:0000256" key="6">
    <source>
        <dbReference type="SAM" id="Phobius"/>
    </source>
</evidence>
<feature type="transmembrane region" description="Helical" evidence="6">
    <location>
        <begin position="32"/>
        <end position="50"/>
    </location>
</feature>
<evidence type="ECO:0000313" key="8">
    <source>
        <dbReference type="Proteomes" id="UP000628775"/>
    </source>
</evidence>